<keyword evidence="4 5" id="KW-0326">Glycosidase</keyword>
<feature type="domain" description="CBM6" evidence="6">
    <location>
        <begin position="584"/>
        <end position="708"/>
    </location>
</feature>
<dbReference type="PRINTS" id="PR00740">
    <property type="entry name" value="GLHYDRLASE27"/>
</dbReference>
<dbReference type="PATRIC" id="fig|279113.9.peg.4474"/>
<protein>
    <recommendedName>
        <fullName evidence="5">Alpha-galactosidase</fullName>
        <ecNumber evidence="5">3.2.1.22</ecNumber>
    </recommendedName>
    <alternativeName>
        <fullName evidence="5">Melibiase</fullName>
    </alternativeName>
</protein>
<dbReference type="Gene3D" id="2.60.120.260">
    <property type="entry name" value="Galactose-binding domain-like"/>
    <property type="match status" value="3"/>
</dbReference>
<dbReference type="SUPFAM" id="SSF51011">
    <property type="entry name" value="Glycosyl hydrolase domain"/>
    <property type="match status" value="1"/>
</dbReference>
<accession>A0A127Q9Y0</accession>
<dbReference type="InterPro" id="IPR041233">
    <property type="entry name" value="Melibiase_C"/>
</dbReference>
<dbReference type="InterPro" id="IPR013780">
    <property type="entry name" value="Glyco_hydro_b"/>
</dbReference>
<dbReference type="Gene3D" id="2.60.40.1180">
    <property type="entry name" value="Golgi alpha-mannosidase II"/>
    <property type="match status" value="1"/>
</dbReference>
<dbReference type="Gene3D" id="3.20.20.70">
    <property type="entry name" value="Aldolase class I"/>
    <property type="match status" value="1"/>
</dbReference>
<dbReference type="EMBL" id="CP013234">
    <property type="protein sequence ID" value="AMP06824.1"/>
    <property type="molecule type" value="Genomic_DNA"/>
</dbReference>
<keyword evidence="2" id="KW-0732">Signal</keyword>
<dbReference type="InterPro" id="IPR055240">
    <property type="entry name" value="CBM13-like"/>
</dbReference>
<dbReference type="InterPro" id="IPR008979">
    <property type="entry name" value="Galactose-bd-like_sf"/>
</dbReference>
<dbReference type="CDD" id="cd14792">
    <property type="entry name" value="GH27"/>
    <property type="match status" value="1"/>
</dbReference>
<dbReference type="GO" id="GO:0004557">
    <property type="term" value="F:alpha-galactosidase activity"/>
    <property type="evidence" value="ECO:0007669"/>
    <property type="project" value="UniProtKB-EC"/>
</dbReference>
<sequence>MTWLNSKRGITALCFSIGLSLYGCGGGGSDSDPGGASVAKASAAALASNTPSPAMPQIPVPAPPMGWSSWNSLEENVSYNTIKAEADGLAALNANIASGPKYQYVNIDEGWWTSGQRDASGNFIIDTAQWPGGMQAMAQYIHSKGLKAGIYIDAGPVGCGTRANGTHFVGSDYAHYTHDFLQFAQWGYDFVKVDFCGGSNASYDPQNAYTAVAAAVQNAYVQTGQQLALNICDWGTIGNNSAYPDYQQGPWAWAPGLAVSWRTTGDIYGPNSGVPNFGAVTGNLAGNYHPEAQHTGYYNDPDMMIAGMGMSAVHDQAHVSLWALSGAPLILGNDLAKPVSAATISLITNPEVIAIDQDALGVQGLLVGQSGAQQVWSRLLAGSGQRAVVLFNNTAADAAMTVTWNQLGLLPSSASVRDVLAQKDLGNYAGSYTAPVVPAGGVVMLRIGGTDTPATSYQPSSLTGGAVYASCASCAGGRKVTSLGSVVFSGVASANAGGFVQIAYVNSGTQTLKAKLSVNGGLATTLAFPPSGSNGSVGTVTAYALLQAGQNTVTLSNVDSTTAAPDISSIATVAGPMALQPFHATYEAEAANNTLSGGAVVANCQQCSGGKDVGYIGNGGTLVFNGVAAPATANYTVTIGYVNGDGGPRSAQVSFNGAAPVTVSFPSTGGWSSEGTVQVAGVLQSGNNTLTISNPSGWAPDIDGIAMTAQSLHAKYEAEAANNTLSGGAVVANCQPCSSSKDVGYIGNGGTLTFNGIATSSAGSYAVTIAYANGDPGPRSAQVSFNGAAPASVSFPPTGGWASVGTVQVTGIFQNGNNTLTISNPSGWAPDIDDIQ</sequence>
<dbReference type="Pfam" id="PF17801">
    <property type="entry name" value="Melibiase_C"/>
    <property type="match status" value="1"/>
</dbReference>
<dbReference type="GO" id="GO:0030246">
    <property type="term" value="F:carbohydrate binding"/>
    <property type="evidence" value="ECO:0007669"/>
    <property type="project" value="InterPro"/>
</dbReference>
<dbReference type="Pfam" id="PF16499">
    <property type="entry name" value="Melibiase_2"/>
    <property type="match status" value="1"/>
</dbReference>
<evidence type="ECO:0000256" key="3">
    <source>
        <dbReference type="ARBA" id="ARBA00022801"/>
    </source>
</evidence>
<feature type="domain" description="CBM6" evidence="6">
    <location>
        <begin position="714"/>
        <end position="836"/>
    </location>
</feature>
<dbReference type="Pfam" id="PF22704">
    <property type="entry name" value="CBM13-like"/>
    <property type="match status" value="3"/>
</dbReference>
<keyword evidence="5" id="KW-1015">Disulfide bond</keyword>
<organism evidence="7 8">
    <name type="scientific">Collimonas pratensis</name>
    <dbReference type="NCBI Taxonomy" id="279113"/>
    <lineage>
        <taxon>Bacteria</taxon>
        <taxon>Pseudomonadati</taxon>
        <taxon>Pseudomonadota</taxon>
        <taxon>Betaproteobacteria</taxon>
        <taxon>Burkholderiales</taxon>
        <taxon>Oxalobacteraceae</taxon>
        <taxon>Collimonas</taxon>
    </lineage>
</organism>
<reference evidence="7 8" key="1">
    <citation type="submission" date="2015-11" db="EMBL/GenBank/DDBJ databases">
        <title>Exploring the genomic traits of fungus-feeding bacterial genus Collimonas.</title>
        <authorList>
            <person name="Song C."/>
            <person name="Schmidt R."/>
            <person name="de Jager V."/>
            <person name="Krzyzanowska D."/>
            <person name="Jongedijk E."/>
            <person name="Cankar K."/>
            <person name="Beekwilder J."/>
            <person name="van Veen A."/>
            <person name="de Boer W."/>
            <person name="van Veen J.A."/>
            <person name="Garbeva P."/>
        </authorList>
    </citation>
    <scope>NUCLEOTIDE SEQUENCE [LARGE SCALE GENOMIC DNA]</scope>
    <source>
        <strain evidence="7 8">Ter91</strain>
    </source>
</reference>
<dbReference type="SUPFAM" id="SSF51445">
    <property type="entry name" value="(Trans)glycosidases"/>
    <property type="match status" value="1"/>
</dbReference>
<evidence type="ECO:0000256" key="2">
    <source>
        <dbReference type="ARBA" id="ARBA00022729"/>
    </source>
</evidence>
<dbReference type="RefSeq" id="WP_082793087.1">
    <property type="nucleotide sequence ID" value="NZ_CP013234.1"/>
</dbReference>
<dbReference type="InterPro" id="IPR017853">
    <property type="entry name" value="GH"/>
</dbReference>
<proteinExistence type="inferred from homology"/>
<comment type="catalytic activity">
    <reaction evidence="5">
        <text>Hydrolysis of terminal, non-reducing alpha-D-galactose residues in alpha-D-galactosides, including galactose oligosaccharides, galactomannans and galactolipids.</text>
        <dbReference type="EC" id="3.2.1.22"/>
    </reaction>
</comment>
<keyword evidence="3 5" id="KW-0378">Hydrolase</keyword>
<dbReference type="PROSITE" id="PS51175">
    <property type="entry name" value="CBM6"/>
    <property type="match status" value="2"/>
</dbReference>
<dbReference type="CDD" id="cd04081">
    <property type="entry name" value="CBM35_galactosidase-like"/>
    <property type="match status" value="2"/>
</dbReference>
<dbReference type="PROSITE" id="PS51257">
    <property type="entry name" value="PROKAR_LIPOPROTEIN"/>
    <property type="match status" value="1"/>
</dbReference>
<dbReference type="AlphaFoldDB" id="A0A127Q9Y0"/>
<evidence type="ECO:0000313" key="8">
    <source>
        <dbReference type="Proteomes" id="UP000074561"/>
    </source>
</evidence>
<dbReference type="PANTHER" id="PTHR11452">
    <property type="entry name" value="ALPHA-GALACTOSIDASE/ALPHA-N-ACETYLGALACTOSAMINIDASE"/>
    <property type="match status" value="1"/>
</dbReference>
<dbReference type="InterPro" id="IPR013785">
    <property type="entry name" value="Aldolase_TIM"/>
</dbReference>
<dbReference type="OrthoDB" id="9807519at2"/>
<dbReference type="PANTHER" id="PTHR11452:SF75">
    <property type="entry name" value="ALPHA-GALACTOSIDASE MEL1"/>
    <property type="match status" value="1"/>
</dbReference>
<evidence type="ECO:0000256" key="5">
    <source>
        <dbReference type="RuleBase" id="RU361168"/>
    </source>
</evidence>
<dbReference type="KEGG" id="cpra:CPter91_4517"/>
<gene>
    <name evidence="7" type="ORF">CPter91_4517</name>
</gene>
<evidence type="ECO:0000256" key="1">
    <source>
        <dbReference type="ARBA" id="ARBA00009743"/>
    </source>
</evidence>
<dbReference type="EC" id="3.2.1.22" evidence="5"/>
<dbReference type="InterPro" id="IPR005084">
    <property type="entry name" value="CBM6"/>
</dbReference>
<evidence type="ECO:0000259" key="6">
    <source>
        <dbReference type="PROSITE" id="PS51175"/>
    </source>
</evidence>
<name>A0A127Q9Y0_9BURK</name>
<dbReference type="STRING" id="279113.CPter91_4517"/>
<dbReference type="Proteomes" id="UP000074561">
    <property type="component" value="Chromosome"/>
</dbReference>
<evidence type="ECO:0000313" key="7">
    <source>
        <dbReference type="EMBL" id="AMP06824.1"/>
    </source>
</evidence>
<dbReference type="InterPro" id="IPR002241">
    <property type="entry name" value="Glyco_hydro_27"/>
</dbReference>
<dbReference type="GO" id="GO:0005975">
    <property type="term" value="P:carbohydrate metabolic process"/>
    <property type="evidence" value="ECO:0007669"/>
    <property type="project" value="InterPro"/>
</dbReference>
<evidence type="ECO:0000256" key="4">
    <source>
        <dbReference type="ARBA" id="ARBA00023295"/>
    </source>
</evidence>
<dbReference type="SUPFAM" id="SSF49785">
    <property type="entry name" value="Galactose-binding domain-like"/>
    <property type="match status" value="3"/>
</dbReference>
<comment type="similarity">
    <text evidence="1 5">Belongs to the glycosyl hydrolase 27 family.</text>
</comment>